<name>A0A9E2BHM9_PSYF1</name>
<proteinExistence type="predicted"/>
<organism evidence="1 2">
    <name type="scientific">Psychracetigena formicireducens</name>
    <dbReference type="NCBI Taxonomy" id="2986056"/>
    <lineage>
        <taxon>Bacteria</taxon>
        <taxon>Bacillati</taxon>
        <taxon>Candidatus Lithacetigenota</taxon>
        <taxon>Candidatus Psychracetigena</taxon>
    </lineage>
</organism>
<sequence>MGNDHITQHIRYGLRPLPFGTLLPSIATSYMLETLGDILLGSFKNSERKRTE</sequence>
<protein>
    <submittedName>
        <fullName evidence="1">Uncharacterized protein</fullName>
    </submittedName>
</protein>
<reference evidence="1 2" key="1">
    <citation type="journal article" date="2021" name="bioRxiv">
        <title>Unique metabolic strategies in Hadean analogues reveal hints for primordial physiology.</title>
        <authorList>
            <person name="Nobu M.K."/>
            <person name="Nakai R."/>
            <person name="Tamazawa S."/>
            <person name="Mori H."/>
            <person name="Toyoda A."/>
            <person name="Ijiri A."/>
            <person name="Suzuki S."/>
            <person name="Kurokawa K."/>
            <person name="Kamagata Y."/>
            <person name="Tamaki H."/>
        </authorList>
    </citation>
    <scope>NUCLEOTIDE SEQUENCE [LARGE SCALE GENOMIC DNA]</scope>
    <source>
        <strain evidence="1">BS525</strain>
    </source>
</reference>
<dbReference type="EMBL" id="QLTW01000155">
    <property type="protein sequence ID" value="MBT9145728.1"/>
    <property type="molecule type" value="Genomic_DNA"/>
</dbReference>
<dbReference type="AlphaFoldDB" id="A0A9E2BHM9"/>
<comment type="caution">
    <text evidence="1">The sequence shown here is derived from an EMBL/GenBank/DDBJ whole genome shotgun (WGS) entry which is preliminary data.</text>
</comment>
<dbReference type="Proteomes" id="UP000811545">
    <property type="component" value="Unassembled WGS sequence"/>
</dbReference>
<accession>A0A9E2BHM9</accession>
<evidence type="ECO:0000313" key="1">
    <source>
        <dbReference type="EMBL" id="MBT9145728.1"/>
    </source>
</evidence>
<gene>
    <name evidence="1" type="ORF">DDT42_01604</name>
</gene>
<evidence type="ECO:0000313" key="2">
    <source>
        <dbReference type="Proteomes" id="UP000811545"/>
    </source>
</evidence>